<dbReference type="NCBIfam" id="TIGR00125">
    <property type="entry name" value="cyt_tran_rel"/>
    <property type="match status" value="1"/>
</dbReference>
<keyword evidence="8 10" id="KW-0520">NAD</keyword>
<dbReference type="AlphaFoldDB" id="A0A6V7RLC0"/>
<accession>A0A6V7RLC0</accession>
<dbReference type="HAMAP" id="MF_00244">
    <property type="entry name" value="NaMN_adenylyltr"/>
    <property type="match status" value="1"/>
</dbReference>
<comment type="pathway">
    <text evidence="2 10">Cofactor biosynthesis; NAD(+) biosynthesis; deamido-NAD(+) from nicotinate D-ribonucleotide: step 1/1.</text>
</comment>
<evidence type="ECO:0000256" key="1">
    <source>
        <dbReference type="ARBA" id="ARBA00002324"/>
    </source>
</evidence>
<dbReference type="Proteomes" id="UP000589351">
    <property type="component" value="Unassembled WGS sequence"/>
</dbReference>
<dbReference type="Gene3D" id="3.40.50.620">
    <property type="entry name" value="HUPs"/>
    <property type="match status" value="1"/>
</dbReference>
<sequence>MKIGIFGGSFDPIHIGHINAMIETYLKLDLDKVLVMPTYLSPFKGVVNTSSQDRFKMLTQCLEDFDYIEVDSYEIFGQTTTYTYDTLTYLNEQFVNDDLYFIIGTDHYQSFDRWKNNELLHDLAQFVVVNRENTAIEVQPPFIQLDINTVEVSSSVIRERLKNQTEVRHLLDHKVYQYIKEHRLYET</sequence>
<comment type="caution">
    <text evidence="12">The sequence shown here is derived from an EMBL/GenBank/DDBJ whole genome shotgun (WGS) entry which is preliminary data.</text>
</comment>
<dbReference type="InterPro" id="IPR004821">
    <property type="entry name" value="Cyt_trans-like"/>
</dbReference>
<keyword evidence="6 10" id="KW-0547">Nucleotide-binding</keyword>
<dbReference type="PANTHER" id="PTHR39321:SF3">
    <property type="entry name" value="PHOSPHOPANTETHEINE ADENYLYLTRANSFERASE"/>
    <property type="match status" value="1"/>
</dbReference>
<reference evidence="12 13" key="1">
    <citation type="submission" date="2020-07" db="EMBL/GenBank/DDBJ databases">
        <authorList>
            <person name="Criscuolo A."/>
        </authorList>
    </citation>
    <scope>NUCLEOTIDE SEQUENCE [LARGE SCALE GENOMIC DNA]</scope>
    <source>
        <strain evidence="12">CIP111649</strain>
    </source>
</reference>
<dbReference type="EMBL" id="CAJEWD010000008">
    <property type="protein sequence ID" value="CAD2078374.1"/>
    <property type="molecule type" value="Genomic_DNA"/>
</dbReference>
<dbReference type="GO" id="GO:0009435">
    <property type="term" value="P:NAD+ biosynthetic process"/>
    <property type="evidence" value="ECO:0007669"/>
    <property type="project" value="UniProtKB-UniRule"/>
</dbReference>
<proteinExistence type="inferred from homology"/>
<dbReference type="InterPro" id="IPR014729">
    <property type="entry name" value="Rossmann-like_a/b/a_fold"/>
</dbReference>
<keyword evidence="5 10" id="KW-0548">Nucleotidyltransferase</keyword>
<gene>
    <name evidence="10 12" type="primary">nadD</name>
    <name evidence="12" type="ORF">JEODO184_01359</name>
</gene>
<keyword evidence="7 10" id="KW-0067">ATP-binding</keyword>
<name>A0A6V7RLC0_9STAP</name>
<comment type="function">
    <text evidence="1 10">Catalyzes the reversible adenylation of nicotinate mononucleotide (NaMN) to nicotinic acid adenine dinucleotide (NaAD).</text>
</comment>
<dbReference type="GO" id="GO:0005524">
    <property type="term" value="F:ATP binding"/>
    <property type="evidence" value="ECO:0007669"/>
    <property type="project" value="UniProtKB-KW"/>
</dbReference>
<keyword evidence="13" id="KW-1185">Reference proteome</keyword>
<dbReference type="EC" id="2.7.7.18" evidence="10"/>
<feature type="domain" description="Cytidyltransferase-like" evidence="11">
    <location>
        <begin position="5"/>
        <end position="160"/>
    </location>
</feature>
<dbReference type="GO" id="GO:0004515">
    <property type="term" value="F:nicotinate-nucleotide adenylyltransferase activity"/>
    <property type="evidence" value="ECO:0007669"/>
    <property type="project" value="UniProtKB-UniRule"/>
</dbReference>
<organism evidence="12 13">
    <name type="scientific">Jeotgalicoccus meleagridis</name>
    <dbReference type="NCBI Taxonomy" id="2759181"/>
    <lineage>
        <taxon>Bacteria</taxon>
        <taxon>Bacillati</taxon>
        <taxon>Bacillota</taxon>
        <taxon>Bacilli</taxon>
        <taxon>Bacillales</taxon>
        <taxon>Staphylococcaceae</taxon>
        <taxon>Jeotgalicoccus</taxon>
    </lineage>
</organism>
<evidence type="ECO:0000256" key="6">
    <source>
        <dbReference type="ARBA" id="ARBA00022741"/>
    </source>
</evidence>
<dbReference type="InterPro" id="IPR005248">
    <property type="entry name" value="NadD/NMNAT"/>
</dbReference>
<dbReference type="SUPFAM" id="SSF52374">
    <property type="entry name" value="Nucleotidylyl transferase"/>
    <property type="match status" value="1"/>
</dbReference>
<comment type="catalytic activity">
    <reaction evidence="9 10">
        <text>nicotinate beta-D-ribonucleotide + ATP + H(+) = deamido-NAD(+) + diphosphate</text>
        <dbReference type="Rhea" id="RHEA:22860"/>
        <dbReference type="ChEBI" id="CHEBI:15378"/>
        <dbReference type="ChEBI" id="CHEBI:30616"/>
        <dbReference type="ChEBI" id="CHEBI:33019"/>
        <dbReference type="ChEBI" id="CHEBI:57502"/>
        <dbReference type="ChEBI" id="CHEBI:58437"/>
        <dbReference type="EC" id="2.7.7.18"/>
    </reaction>
</comment>
<dbReference type="RefSeq" id="WP_185125864.1">
    <property type="nucleotide sequence ID" value="NZ_CAJEWD010000008.1"/>
</dbReference>
<evidence type="ECO:0000259" key="11">
    <source>
        <dbReference type="Pfam" id="PF01467"/>
    </source>
</evidence>
<evidence type="ECO:0000256" key="5">
    <source>
        <dbReference type="ARBA" id="ARBA00022695"/>
    </source>
</evidence>
<evidence type="ECO:0000313" key="12">
    <source>
        <dbReference type="EMBL" id="CAD2078374.1"/>
    </source>
</evidence>
<comment type="similarity">
    <text evidence="10">Belongs to the NadD family.</text>
</comment>
<keyword evidence="4 10" id="KW-0808">Transferase</keyword>
<evidence type="ECO:0000256" key="10">
    <source>
        <dbReference type="HAMAP-Rule" id="MF_00244"/>
    </source>
</evidence>
<dbReference type="NCBIfam" id="TIGR00482">
    <property type="entry name" value="nicotinate (nicotinamide) nucleotide adenylyltransferase"/>
    <property type="match status" value="1"/>
</dbReference>
<evidence type="ECO:0000256" key="2">
    <source>
        <dbReference type="ARBA" id="ARBA00005019"/>
    </source>
</evidence>
<keyword evidence="3 10" id="KW-0662">Pyridine nucleotide biosynthesis</keyword>
<dbReference type="PANTHER" id="PTHR39321">
    <property type="entry name" value="NICOTINATE-NUCLEOTIDE ADENYLYLTRANSFERASE-RELATED"/>
    <property type="match status" value="1"/>
</dbReference>
<evidence type="ECO:0000313" key="13">
    <source>
        <dbReference type="Proteomes" id="UP000589351"/>
    </source>
</evidence>
<dbReference type="NCBIfam" id="NF000840">
    <property type="entry name" value="PRK00071.1-3"/>
    <property type="match status" value="1"/>
</dbReference>
<dbReference type="CDD" id="cd02165">
    <property type="entry name" value="NMNAT"/>
    <property type="match status" value="1"/>
</dbReference>
<evidence type="ECO:0000256" key="4">
    <source>
        <dbReference type="ARBA" id="ARBA00022679"/>
    </source>
</evidence>
<evidence type="ECO:0000256" key="7">
    <source>
        <dbReference type="ARBA" id="ARBA00022840"/>
    </source>
</evidence>
<evidence type="ECO:0000256" key="9">
    <source>
        <dbReference type="ARBA" id="ARBA00048721"/>
    </source>
</evidence>
<dbReference type="Pfam" id="PF01467">
    <property type="entry name" value="CTP_transf_like"/>
    <property type="match status" value="1"/>
</dbReference>
<protein>
    <recommendedName>
        <fullName evidence="10">Probable nicotinate-nucleotide adenylyltransferase</fullName>
        <ecNumber evidence="10">2.7.7.18</ecNumber>
    </recommendedName>
    <alternativeName>
        <fullName evidence="10">Deamido-NAD(+) diphosphorylase</fullName>
    </alternativeName>
    <alternativeName>
        <fullName evidence="10">Deamido-NAD(+) pyrophosphorylase</fullName>
    </alternativeName>
    <alternativeName>
        <fullName evidence="10">Nicotinate mononucleotide adenylyltransferase</fullName>
        <shortName evidence="10">NaMN adenylyltransferase</shortName>
    </alternativeName>
</protein>
<evidence type="ECO:0000256" key="8">
    <source>
        <dbReference type="ARBA" id="ARBA00023027"/>
    </source>
</evidence>
<evidence type="ECO:0000256" key="3">
    <source>
        <dbReference type="ARBA" id="ARBA00022642"/>
    </source>
</evidence>
<dbReference type="UniPathway" id="UPA00253">
    <property type="reaction ID" value="UER00332"/>
</dbReference>